<proteinExistence type="inferred from homology"/>
<evidence type="ECO:0000256" key="1">
    <source>
        <dbReference type="ARBA" id="ARBA00006993"/>
    </source>
</evidence>
<feature type="compositionally biased region" description="Low complexity" evidence="3">
    <location>
        <begin position="664"/>
        <end position="681"/>
    </location>
</feature>
<comment type="similarity">
    <text evidence="1 2">Belongs to the SCAR/WAVE family.</text>
</comment>
<keyword evidence="6" id="KW-1185">Reference proteome</keyword>
<keyword evidence="4" id="KW-1133">Transmembrane helix</keyword>
<evidence type="ECO:0000256" key="2">
    <source>
        <dbReference type="RuleBase" id="RU367034"/>
    </source>
</evidence>
<keyword evidence="2" id="KW-0009">Actin-binding</keyword>
<gene>
    <name evidence="5" type="ORF">JRO89_XS06G0050400</name>
</gene>
<keyword evidence="2" id="KW-0963">Cytoplasm</keyword>
<dbReference type="EMBL" id="JAFEMO010000006">
    <property type="protein sequence ID" value="KAH7568782.1"/>
    <property type="molecule type" value="Genomic_DNA"/>
</dbReference>
<feature type="region of interest" description="Disordered" evidence="3">
    <location>
        <begin position="1130"/>
        <end position="1154"/>
    </location>
</feature>
<dbReference type="InterPro" id="IPR028288">
    <property type="entry name" value="SCAR/WAVE_fam"/>
</dbReference>
<feature type="compositionally biased region" description="Polar residues" evidence="3">
    <location>
        <begin position="509"/>
        <end position="538"/>
    </location>
</feature>
<keyword evidence="4" id="KW-0812">Transmembrane</keyword>
<feature type="compositionally biased region" description="Basic residues" evidence="3">
    <location>
        <begin position="199"/>
        <end position="212"/>
    </location>
</feature>
<dbReference type="PANTHER" id="PTHR12902">
    <property type="entry name" value="WASP-1"/>
    <property type="match status" value="1"/>
</dbReference>
<organism evidence="5 6">
    <name type="scientific">Xanthoceras sorbifolium</name>
    <dbReference type="NCBI Taxonomy" id="99658"/>
    <lineage>
        <taxon>Eukaryota</taxon>
        <taxon>Viridiplantae</taxon>
        <taxon>Streptophyta</taxon>
        <taxon>Embryophyta</taxon>
        <taxon>Tracheophyta</taxon>
        <taxon>Spermatophyta</taxon>
        <taxon>Magnoliopsida</taxon>
        <taxon>eudicotyledons</taxon>
        <taxon>Gunneridae</taxon>
        <taxon>Pentapetalae</taxon>
        <taxon>rosids</taxon>
        <taxon>malvids</taxon>
        <taxon>Sapindales</taxon>
        <taxon>Sapindaceae</taxon>
        <taxon>Xanthoceroideae</taxon>
        <taxon>Xanthoceras</taxon>
    </lineage>
</organism>
<dbReference type="Gene3D" id="6.10.280.150">
    <property type="match status" value="1"/>
</dbReference>
<evidence type="ECO:0000313" key="6">
    <source>
        <dbReference type="Proteomes" id="UP000827721"/>
    </source>
</evidence>
<comment type="function">
    <text evidence="2">Involved in regulation of actin and microtubule organization. Part of a WAVE complex that activates the Arp2/3 complex.</text>
</comment>
<feature type="compositionally biased region" description="Polar residues" evidence="3">
    <location>
        <begin position="549"/>
        <end position="565"/>
    </location>
</feature>
<feature type="region of interest" description="Disordered" evidence="3">
    <location>
        <begin position="193"/>
        <end position="223"/>
    </location>
</feature>
<reference evidence="5 6" key="1">
    <citation type="submission" date="2021-02" db="EMBL/GenBank/DDBJ databases">
        <title>Plant Genome Project.</title>
        <authorList>
            <person name="Zhang R.-G."/>
        </authorList>
    </citation>
    <scope>NUCLEOTIDE SEQUENCE [LARGE SCALE GENOMIC DNA]</scope>
    <source>
        <tissue evidence="5">Leaves</tissue>
    </source>
</reference>
<comment type="subcellular location">
    <subcellularLocation>
        <location evidence="2">Cytoplasm</location>
        <location evidence="2">Cytoskeleton</location>
    </subcellularLocation>
</comment>
<feature type="region of interest" description="Disordered" evidence="3">
    <location>
        <begin position="462"/>
        <end position="690"/>
    </location>
</feature>
<feature type="compositionally biased region" description="Low complexity" evidence="3">
    <location>
        <begin position="466"/>
        <end position="488"/>
    </location>
</feature>
<keyword evidence="2" id="KW-0206">Cytoskeleton</keyword>
<evidence type="ECO:0000256" key="4">
    <source>
        <dbReference type="SAM" id="Phobius"/>
    </source>
</evidence>
<keyword evidence="4" id="KW-0472">Membrane</keyword>
<evidence type="ECO:0000256" key="3">
    <source>
        <dbReference type="SAM" id="MobiDB-lite"/>
    </source>
</evidence>
<dbReference type="Proteomes" id="UP000827721">
    <property type="component" value="Unassembled WGS sequence"/>
</dbReference>
<feature type="compositionally biased region" description="Polar residues" evidence="3">
    <location>
        <begin position="956"/>
        <end position="973"/>
    </location>
</feature>
<feature type="transmembrane region" description="Helical" evidence="4">
    <location>
        <begin position="101"/>
        <end position="121"/>
    </location>
</feature>
<accession>A0ABQ8HX25</accession>
<dbReference type="Gene3D" id="1.20.5.340">
    <property type="match status" value="1"/>
</dbReference>
<name>A0ABQ8HX25_9ROSI</name>
<evidence type="ECO:0000313" key="5">
    <source>
        <dbReference type="EMBL" id="KAH7568782.1"/>
    </source>
</evidence>
<feature type="region of interest" description="Disordered" evidence="3">
    <location>
        <begin position="954"/>
        <end position="976"/>
    </location>
</feature>
<comment type="caution">
    <text evidence="5">The sequence shown here is derived from an EMBL/GenBank/DDBJ whole genome shotgun (WGS) entry which is preliminary data.</text>
</comment>
<feature type="compositionally biased region" description="Polar residues" evidence="3">
    <location>
        <begin position="713"/>
        <end position="733"/>
    </location>
</feature>
<sequence length="1216" mass="132496">MPLARFSVRNEYGLGHPQLYTEADKEDPKAVLDGVAVAGLVGILRQLGDLAEFAAEVFHGLQEQVMTTASRSHKLMVRVQHIEASLPPLEKAVLAQTSHIHFAYTAGMALVLVLYLIFFLAGSEWHPRIQLEKNHFVYNDLPRFIMDSYEECRDPPRLHMLDKFDTGGPGSCLKKYSDPTFFKRVSGSPIEATAEKVQRNKKARKSKKKRSSQRNGEISRVASLASHSGRMNFTCPEVSGRTSSQTASTVDMTLKSDLGYHSNSFDSRTGSGYIECVFNLDSSLQPGEQESKGSTSRLMQHIDAVDSGFCDEPAQMVDDNIPQNSSEEQLARSSSCVTWDEKEEIVEPEDQQCHRGEAPEVLLVNFDIDAPDRGVTNNGNVDQMDILLADEDSPKSISNGNQLDEIESEADNYMDALNTIESESENDLDCQTKREVEQYSCTVGTGRDENGIQELMAHSSDHYPFNVDSHSESNISSSNGTPSSLPNSVPSQSIVHEQTPQIPAKSSDLDPNSSSNGMPFSLPNSVPSKSIIHEQTPQIPEKSSDLDPHSSSNGMPFSLLNSVPSKSIVHEQRPQVPEKSSDLDPHSLSNGMPSTLPNLASAHEQTPQTPEKSSCLDDSLGIDYHASADIGDGPKVEAIISDGPKRESVTSDPSFSGARISEMQDQSGDKIISSSSESQQSHAEFSGGHPVTFWTNGGLLGLEPSKPPDFAVSNATSQNSVSRTNYETGSPPNHTLKGDGQKEKLDTLVGSADSDAQFAKSGGSNNSNRFSSSNVTALSVSGAELASVVEAKPTEANQENDRNSSLVFGFGHRLLVNGFHRKLSLAHDDKCESVSSLEIGVSNRGSGHHRDAYQTTSEITFVEQFGCESPLSSLTSSPPLEHMKISFNPVDGSDTSKLKLKFPDGSHPHESVRDMFASFQLVPEPSIPLHDYGSESDDDTFCRSSPYMSDDCLSYHSDSNSEQWESGESTGGSKDQEMHDALCRISPLESVSNSLQSEGAVKNGMHIDRGLEGVYTDSGAEPCLSGPDLPNFDTINPLLHRETKTSTDPKNLLIQNPREPNPLPPPLPPVQWRVSKPPSDVAEEKQYAVSEDCQHALDLELLGSTISQQPELAPAWQQSTNREVITSKLESKQNQQKLNGHKEANQNANGKAMEEKEDFLHQIRTKSFSLRSTATARPNLTSAPPAKVTAILEKANAIRQAVGSDEGDDDDNWSDT</sequence>
<feature type="compositionally biased region" description="Polar residues" evidence="3">
    <location>
        <begin position="489"/>
        <end position="501"/>
    </location>
</feature>
<feature type="compositionally biased region" description="Polar residues" evidence="3">
    <location>
        <begin position="587"/>
        <end position="612"/>
    </location>
</feature>
<protein>
    <recommendedName>
        <fullName evidence="2">Protein SCAR</fullName>
    </recommendedName>
    <alternativeName>
        <fullName evidence="2">Protein WAVE</fullName>
    </alternativeName>
</protein>
<feature type="region of interest" description="Disordered" evidence="3">
    <location>
        <begin position="705"/>
        <end position="740"/>
    </location>
</feature>
<dbReference type="PANTHER" id="PTHR12902:SF33">
    <property type="entry name" value="PROTEIN SCAR3"/>
    <property type="match status" value="1"/>
</dbReference>